<evidence type="ECO:0000259" key="9">
    <source>
        <dbReference type="PROSITE" id="PS51192"/>
    </source>
</evidence>
<keyword evidence="7" id="KW-0067">ATP-binding</keyword>
<evidence type="ECO:0000256" key="8">
    <source>
        <dbReference type="ARBA" id="ARBA00023118"/>
    </source>
</evidence>
<keyword evidence="12" id="KW-0255">Endonuclease</keyword>
<organism evidence="12 13">
    <name type="scientific">Rubrivivax gelatinosus</name>
    <name type="common">Rhodocyclus gelatinosus</name>
    <name type="synonym">Rhodopseudomonas gelatinosa</name>
    <dbReference type="NCBI Taxonomy" id="28068"/>
    <lineage>
        <taxon>Bacteria</taxon>
        <taxon>Pseudomonadati</taxon>
        <taxon>Pseudomonadota</taxon>
        <taxon>Betaproteobacteria</taxon>
        <taxon>Burkholderiales</taxon>
        <taxon>Sphaerotilaceae</taxon>
        <taxon>Rubrivivax</taxon>
    </lineage>
</organism>
<dbReference type="GO" id="GO:0016787">
    <property type="term" value="F:hydrolase activity"/>
    <property type="evidence" value="ECO:0007669"/>
    <property type="project" value="UniProtKB-KW"/>
</dbReference>
<keyword evidence="6 12" id="KW-0347">Helicase</keyword>
<dbReference type="NCBIfam" id="TIGR01596">
    <property type="entry name" value="cas3_HD"/>
    <property type="match status" value="1"/>
</dbReference>
<dbReference type="PROSITE" id="PS51192">
    <property type="entry name" value="HELICASE_ATP_BIND_1"/>
    <property type="match status" value="1"/>
</dbReference>
<dbReference type="GO" id="GO:0005524">
    <property type="term" value="F:ATP binding"/>
    <property type="evidence" value="ECO:0007669"/>
    <property type="project" value="UniProtKB-KW"/>
</dbReference>
<evidence type="ECO:0000259" key="10">
    <source>
        <dbReference type="PROSITE" id="PS51194"/>
    </source>
</evidence>
<keyword evidence="12" id="KW-0540">Nuclease</keyword>
<dbReference type="Proteomes" id="UP000295106">
    <property type="component" value="Unassembled WGS sequence"/>
</dbReference>
<proteinExistence type="inferred from homology"/>
<dbReference type="EMBL" id="SLXD01000001">
    <property type="protein sequence ID" value="TCP05313.1"/>
    <property type="molecule type" value="Genomic_DNA"/>
</dbReference>
<name>A0A4R2MXN5_RUBGE</name>
<gene>
    <name evidence="12" type="ORF">EV684_101185</name>
</gene>
<dbReference type="GO" id="GO:0004519">
    <property type="term" value="F:endonuclease activity"/>
    <property type="evidence" value="ECO:0007669"/>
    <property type="project" value="UniProtKB-KW"/>
</dbReference>
<keyword evidence="8" id="KW-0051">Antiviral defense</keyword>
<accession>A0A4R2MXN5</accession>
<dbReference type="OrthoDB" id="9810236at2"/>
<dbReference type="GO" id="GO:0051607">
    <property type="term" value="P:defense response to virus"/>
    <property type="evidence" value="ECO:0007669"/>
    <property type="project" value="UniProtKB-KW"/>
</dbReference>
<evidence type="ECO:0000259" key="11">
    <source>
        <dbReference type="PROSITE" id="PS51643"/>
    </source>
</evidence>
<dbReference type="SUPFAM" id="SSF109604">
    <property type="entry name" value="HD-domain/PDEase-like"/>
    <property type="match status" value="1"/>
</dbReference>
<feature type="domain" description="HD Cas3-type" evidence="11">
    <location>
        <begin position="737"/>
        <end position="946"/>
    </location>
</feature>
<dbReference type="InterPro" id="IPR038257">
    <property type="entry name" value="CRISPR-assoc_Cas3_HD_sf"/>
</dbReference>
<evidence type="ECO:0000256" key="7">
    <source>
        <dbReference type="ARBA" id="ARBA00022840"/>
    </source>
</evidence>
<dbReference type="GeneID" id="99686913"/>
<keyword evidence="3" id="KW-0479">Metal-binding</keyword>
<dbReference type="Gene3D" id="3.40.50.300">
    <property type="entry name" value="P-loop containing nucleotide triphosphate hydrolases"/>
    <property type="match status" value="2"/>
</dbReference>
<reference evidence="12 13" key="1">
    <citation type="submission" date="2019-03" db="EMBL/GenBank/DDBJ databases">
        <title>Genomic Encyclopedia of Type Strains, Phase IV (KMG-IV): sequencing the most valuable type-strain genomes for metagenomic binning, comparative biology and taxonomic classification.</title>
        <authorList>
            <person name="Goeker M."/>
        </authorList>
    </citation>
    <scope>NUCLEOTIDE SEQUENCE [LARGE SCALE GENOMIC DNA]</scope>
    <source>
        <strain evidence="12 13">DSM 1709</strain>
    </source>
</reference>
<comment type="similarity">
    <text evidence="1">In the N-terminal section; belongs to the CRISPR-associated nuclease Cas3-HD family.</text>
</comment>
<sequence>MTLQTSDFAAFHAAVHGHPPFPWQQRLLERVVTRRSWPAVLDLPTGAGKTSCIDIALFALALDAATPPADRWCPRRIAMVVDRRVVVDQAAERGRRLLAALTRADDVPVLAAVRDALASLTGGDEEPLAVYTLRGGIPKDDGWARTPHQPLVIASTVDQVGSRLLIQGYGVSPGMRPVHAGLLANDTLLLLDEVHLSRPFAQTLDALQRLRSRARPESVPSLPQRFHRVFLSATPGGEVDDSFRLDAAERAPESALGPRLHAAKPVTTSTVKTRDALPAACAELALRLLDRHAVVAVVVNRVASARQTAALLRERGASDVDVVLLTGRMRPLDRDDLLARWWPRIASGRTRDAADGRLIVVATQCIEAGADLDFDAMVSESASLDALRQRLGRVDRLGRYGRAEAVVVHVSGEARDDPIYGAALKSTWDWLKGQKKLDFGIERLALPEEPGPLLAPLRRAPTLLPAYVDLWMQTAPAPALVPDVALFLHGPQSGPADVQVLWRADLDEAMLAGDDPAAARSVVAAVRPSSLETVSLPFVAARAWLRGDGAADIADVDAVAGADDDTDSTDGGRRALCWRGDDSRIIGADELRPGDTLVVPSTRGGLSSGSFDPAGTEPVSDLAERAALMGRGCAVLRLHPAVLAGLGLTVPDDEDPRPSLRRAAEGEDGWRSVWLQALAARLRTSVVAPGGGREAWRLLEAPRLAPAELRRRLGGEPLRSVEGGADLCSDDEDSFHAGRAGITLARHSADVEGFARRYAEALGLPSALASDIALAAWLHDIGKADQRFQLLLRGGDEIEFFKDERAWAKSRISPADRDAARRAQQRSGYPAGARHELQSLALIEAARERVAALAHDLDLVLHLVASHHGHCRPFAPVAADPAPVDVALAGHESPVFGRLDFPTTTSDHRLWRLDSPLAERFWRLVERYGWQELCWLEAVLRLADHRASEAEERGQEP</sequence>
<dbReference type="InterPro" id="IPR014001">
    <property type="entry name" value="Helicase_ATP-bd"/>
</dbReference>
<dbReference type="AlphaFoldDB" id="A0A4R2MXN5"/>
<evidence type="ECO:0000256" key="4">
    <source>
        <dbReference type="ARBA" id="ARBA00022741"/>
    </source>
</evidence>
<evidence type="ECO:0000256" key="3">
    <source>
        <dbReference type="ARBA" id="ARBA00022723"/>
    </source>
</evidence>
<dbReference type="InterPro" id="IPR027417">
    <property type="entry name" value="P-loop_NTPase"/>
</dbReference>
<dbReference type="InterPro" id="IPR054712">
    <property type="entry name" value="Cas3-like_dom"/>
</dbReference>
<dbReference type="PROSITE" id="PS51643">
    <property type="entry name" value="HD_CAS3"/>
    <property type="match status" value="1"/>
</dbReference>
<dbReference type="GO" id="GO:0046872">
    <property type="term" value="F:metal ion binding"/>
    <property type="evidence" value="ECO:0007669"/>
    <property type="project" value="UniProtKB-KW"/>
</dbReference>
<dbReference type="Pfam" id="PF22590">
    <property type="entry name" value="Cas3-like_C_2"/>
    <property type="match status" value="1"/>
</dbReference>
<dbReference type="GO" id="GO:0004386">
    <property type="term" value="F:helicase activity"/>
    <property type="evidence" value="ECO:0007669"/>
    <property type="project" value="UniProtKB-KW"/>
</dbReference>
<protein>
    <submittedName>
        <fullName evidence="12">CRISPR-associated endonuclease/helicase Cas3</fullName>
    </submittedName>
</protein>
<keyword evidence="5" id="KW-0378">Hydrolase</keyword>
<feature type="domain" description="Helicase C-terminal" evidence="10">
    <location>
        <begin position="284"/>
        <end position="445"/>
    </location>
</feature>
<evidence type="ECO:0000256" key="2">
    <source>
        <dbReference type="ARBA" id="ARBA00009046"/>
    </source>
</evidence>
<dbReference type="Pfam" id="PF18019">
    <property type="entry name" value="Cas3_HD"/>
    <property type="match status" value="1"/>
</dbReference>
<dbReference type="NCBIfam" id="TIGR02621">
    <property type="entry name" value="cas3_GSU0051"/>
    <property type="match status" value="1"/>
</dbReference>
<evidence type="ECO:0000313" key="13">
    <source>
        <dbReference type="Proteomes" id="UP000295106"/>
    </source>
</evidence>
<comment type="caution">
    <text evidence="12">The sequence shown here is derived from an EMBL/GenBank/DDBJ whole genome shotgun (WGS) entry which is preliminary data.</text>
</comment>
<keyword evidence="4" id="KW-0547">Nucleotide-binding</keyword>
<dbReference type="SMART" id="SM00490">
    <property type="entry name" value="HELICc"/>
    <property type="match status" value="1"/>
</dbReference>
<dbReference type="RefSeq" id="WP_132644326.1">
    <property type="nucleotide sequence ID" value="NZ_CP181386.1"/>
</dbReference>
<dbReference type="Gene3D" id="1.10.3210.30">
    <property type="match status" value="1"/>
</dbReference>
<evidence type="ECO:0000313" key="12">
    <source>
        <dbReference type="EMBL" id="TCP05313.1"/>
    </source>
</evidence>
<dbReference type="PROSITE" id="PS51194">
    <property type="entry name" value="HELICASE_CTER"/>
    <property type="match status" value="1"/>
</dbReference>
<evidence type="ECO:0000256" key="6">
    <source>
        <dbReference type="ARBA" id="ARBA00022806"/>
    </source>
</evidence>
<dbReference type="SUPFAM" id="SSF52540">
    <property type="entry name" value="P-loop containing nucleoside triphosphate hydrolases"/>
    <property type="match status" value="1"/>
</dbReference>
<evidence type="ECO:0000256" key="5">
    <source>
        <dbReference type="ARBA" id="ARBA00022801"/>
    </source>
</evidence>
<evidence type="ECO:0000256" key="1">
    <source>
        <dbReference type="ARBA" id="ARBA00006847"/>
    </source>
</evidence>
<feature type="domain" description="Helicase ATP-binding" evidence="9">
    <location>
        <begin position="30"/>
        <end position="253"/>
    </location>
</feature>
<dbReference type="InterPro" id="IPR001650">
    <property type="entry name" value="Helicase_C-like"/>
</dbReference>
<dbReference type="InterPro" id="IPR006483">
    <property type="entry name" value="CRISPR-assoc_Cas3_HD"/>
</dbReference>
<dbReference type="SMART" id="SM00487">
    <property type="entry name" value="DEXDc"/>
    <property type="match status" value="1"/>
</dbReference>
<comment type="similarity">
    <text evidence="2">In the central section; belongs to the CRISPR-associated helicase Cas3 family.</text>
</comment>
<dbReference type="InterPro" id="IPR013444">
    <property type="entry name" value="Helicase_Cas3_CRISPR-ass_Anaes"/>
</dbReference>